<proteinExistence type="predicted"/>
<reference evidence="1 2" key="1">
    <citation type="journal article" date="2019" name="Sci. Rep.">
        <title>Orb-weaving spider Araneus ventricosus genome elucidates the spidroin gene catalogue.</title>
        <authorList>
            <person name="Kono N."/>
            <person name="Nakamura H."/>
            <person name="Ohtoshi R."/>
            <person name="Moran D.A.P."/>
            <person name="Shinohara A."/>
            <person name="Yoshida Y."/>
            <person name="Fujiwara M."/>
            <person name="Mori M."/>
            <person name="Tomita M."/>
            <person name="Arakawa K."/>
        </authorList>
    </citation>
    <scope>NUCLEOTIDE SEQUENCE [LARGE SCALE GENOMIC DNA]</scope>
</reference>
<evidence type="ECO:0000313" key="1">
    <source>
        <dbReference type="EMBL" id="GBN61724.1"/>
    </source>
</evidence>
<evidence type="ECO:0000313" key="2">
    <source>
        <dbReference type="Proteomes" id="UP000499080"/>
    </source>
</evidence>
<organism evidence="1 2">
    <name type="scientific">Araneus ventricosus</name>
    <name type="common">Orbweaver spider</name>
    <name type="synonym">Epeira ventricosa</name>
    <dbReference type="NCBI Taxonomy" id="182803"/>
    <lineage>
        <taxon>Eukaryota</taxon>
        <taxon>Metazoa</taxon>
        <taxon>Ecdysozoa</taxon>
        <taxon>Arthropoda</taxon>
        <taxon>Chelicerata</taxon>
        <taxon>Arachnida</taxon>
        <taxon>Araneae</taxon>
        <taxon>Araneomorphae</taxon>
        <taxon>Entelegynae</taxon>
        <taxon>Araneoidea</taxon>
        <taxon>Araneidae</taxon>
        <taxon>Araneus</taxon>
    </lineage>
</organism>
<comment type="caution">
    <text evidence="1">The sequence shown here is derived from an EMBL/GenBank/DDBJ whole genome shotgun (WGS) entry which is preliminary data.</text>
</comment>
<dbReference type="Proteomes" id="UP000499080">
    <property type="component" value="Unassembled WGS sequence"/>
</dbReference>
<sequence>MSFDSVSSNSINYLDLGLCQYSMLLNYLGTSCDCCALKLSKSFINTEEKCRKFFTQSRSLLYTLHLDLPKGRECSLKDVPNSITFDRNPCILHITKIIPACGFDISILSDFVEDAISINNEKLNFGIDIKNEFFQSALALRFKDSICG</sequence>
<name>A0A4Y2QE31_ARAVE</name>
<dbReference type="EMBL" id="BGPR01013677">
    <property type="protein sequence ID" value="GBN61724.1"/>
    <property type="molecule type" value="Genomic_DNA"/>
</dbReference>
<keyword evidence="2" id="KW-1185">Reference proteome</keyword>
<dbReference type="AlphaFoldDB" id="A0A4Y2QE31"/>
<protein>
    <submittedName>
        <fullName evidence="1">Uncharacterized protein</fullName>
    </submittedName>
</protein>
<gene>
    <name evidence="1" type="ORF">AVEN_269675_1</name>
</gene>
<accession>A0A4Y2QE31</accession>
<dbReference type="OrthoDB" id="6411356at2759"/>